<evidence type="ECO:0000313" key="5">
    <source>
        <dbReference type="EMBL" id="CAB4888191.1"/>
    </source>
</evidence>
<evidence type="ECO:0000313" key="6">
    <source>
        <dbReference type="EMBL" id="CAB4992525.1"/>
    </source>
</evidence>
<dbReference type="EMBL" id="CAEZYR010000004">
    <property type="protein sequence ID" value="CAB4726617.1"/>
    <property type="molecule type" value="Genomic_DNA"/>
</dbReference>
<accession>A0A6J7F0E0</accession>
<gene>
    <name evidence="3" type="ORF">UFOPK2754_00184</name>
    <name evidence="4" type="ORF">UFOPK3139_01966</name>
    <name evidence="5" type="ORF">UFOPK3543_00003</name>
    <name evidence="6" type="ORF">UFOPK3967_01102</name>
</gene>
<feature type="region of interest" description="Disordered" evidence="1">
    <location>
        <begin position="1"/>
        <end position="24"/>
    </location>
</feature>
<feature type="compositionally biased region" description="Acidic residues" evidence="1">
    <location>
        <begin position="1"/>
        <end position="10"/>
    </location>
</feature>
<dbReference type="EMBL" id="CAFABA010000087">
    <property type="protein sequence ID" value="CAB4834057.1"/>
    <property type="molecule type" value="Genomic_DNA"/>
</dbReference>
<evidence type="ECO:0000313" key="4">
    <source>
        <dbReference type="EMBL" id="CAB4834057.1"/>
    </source>
</evidence>
<keyword evidence="2" id="KW-0812">Transmembrane</keyword>
<feature type="transmembrane region" description="Helical" evidence="2">
    <location>
        <begin position="52"/>
        <end position="71"/>
    </location>
</feature>
<keyword evidence="2" id="KW-1133">Transmembrane helix</keyword>
<organism evidence="5">
    <name type="scientific">freshwater metagenome</name>
    <dbReference type="NCBI Taxonomy" id="449393"/>
    <lineage>
        <taxon>unclassified sequences</taxon>
        <taxon>metagenomes</taxon>
        <taxon>ecological metagenomes</taxon>
    </lineage>
</organism>
<name>A0A6J7F0E0_9ZZZZ</name>
<evidence type="ECO:0000256" key="2">
    <source>
        <dbReference type="SAM" id="Phobius"/>
    </source>
</evidence>
<dbReference type="EMBL" id="CAFBOS010000054">
    <property type="protein sequence ID" value="CAB4992525.1"/>
    <property type="molecule type" value="Genomic_DNA"/>
</dbReference>
<feature type="transmembrane region" description="Helical" evidence="2">
    <location>
        <begin position="188"/>
        <end position="210"/>
    </location>
</feature>
<dbReference type="EMBL" id="CAFBMH010000001">
    <property type="protein sequence ID" value="CAB4888191.1"/>
    <property type="molecule type" value="Genomic_DNA"/>
</dbReference>
<dbReference type="AlphaFoldDB" id="A0A6J7F0E0"/>
<evidence type="ECO:0000313" key="3">
    <source>
        <dbReference type="EMBL" id="CAB4726617.1"/>
    </source>
</evidence>
<feature type="transmembrane region" description="Helical" evidence="2">
    <location>
        <begin position="106"/>
        <end position="129"/>
    </location>
</feature>
<protein>
    <submittedName>
        <fullName evidence="5">Unannotated protein</fullName>
    </submittedName>
</protein>
<sequence>MSPPLDDDPATSEPARPVPEPQIAAARPRGFGGSGAVDSFGSVAAFMIGNRLSGLGLAIGLVTAWSLVAVLRRYRSGIGVGKLLPITTAYLVARGVIGLATGSKAVYFGTSIATKVAIGLVLIGSAVVGRALLPRFAPLVIPFPSFVVTHPYYYRTLRNLTVLAGFYEIATAVWDVWLYNRTSTNGFVLIRLGVSWVSGFVVIFGAIIYADASLRKIPGFAGLLAVMEELTESLSAKKA</sequence>
<feature type="transmembrane region" description="Helical" evidence="2">
    <location>
        <begin position="83"/>
        <end position="100"/>
    </location>
</feature>
<feature type="transmembrane region" description="Helical" evidence="2">
    <location>
        <begin position="160"/>
        <end position="179"/>
    </location>
</feature>
<proteinExistence type="predicted"/>
<keyword evidence="2" id="KW-0472">Membrane</keyword>
<reference evidence="5" key="1">
    <citation type="submission" date="2020-05" db="EMBL/GenBank/DDBJ databases">
        <authorList>
            <person name="Chiriac C."/>
            <person name="Salcher M."/>
            <person name="Ghai R."/>
            <person name="Kavagutti S V."/>
        </authorList>
    </citation>
    <scope>NUCLEOTIDE SEQUENCE</scope>
</reference>
<evidence type="ECO:0000256" key="1">
    <source>
        <dbReference type="SAM" id="MobiDB-lite"/>
    </source>
</evidence>